<evidence type="ECO:0000256" key="3">
    <source>
        <dbReference type="ARBA" id="ARBA00008773"/>
    </source>
</evidence>
<organism evidence="19 20">
    <name type="scientific">Protea cynaroides</name>
    <dbReference type="NCBI Taxonomy" id="273540"/>
    <lineage>
        <taxon>Eukaryota</taxon>
        <taxon>Viridiplantae</taxon>
        <taxon>Streptophyta</taxon>
        <taxon>Embryophyta</taxon>
        <taxon>Tracheophyta</taxon>
        <taxon>Spermatophyta</taxon>
        <taxon>Magnoliopsida</taxon>
        <taxon>Proteales</taxon>
        <taxon>Proteaceae</taxon>
        <taxon>Protea</taxon>
    </lineage>
</organism>
<keyword evidence="10" id="KW-0472">Membrane</keyword>
<evidence type="ECO:0000256" key="5">
    <source>
        <dbReference type="ARBA" id="ARBA00022475"/>
    </source>
</evidence>
<dbReference type="GO" id="GO:0006952">
    <property type="term" value="P:defense response"/>
    <property type="evidence" value="ECO:0007669"/>
    <property type="project" value="UniProtKB-KW"/>
</dbReference>
<keyword evidence="5" id="KW-1003">Cell membrane</keyword>
<evidence type="ECO:0000256" key="15">
    <source>
        <dbReference type="RuleBase" id="RU004335"/>
    </source>
</evidence>
<keyword evidence="12" id="KW-0325">Glycoprotein</keyword>
<keyword evidence="8 16" id="KW-0378">Hydrolase</keyword>
<dbReference type="Pfam" id="PF00332">
    <property type="entry name" value="Glyco_hydro_17"/>
    <property type="match status" value="1"/>
</dbReference>
<protein>
    <recommendedName>
        <fullName evidence="4">glucan endo-1,3-beta-D-glucosidase</fullName>
        <ecNumber evidence="4">3.2.1.39</ecNumber>
    </recommendedName>
</protein>
<evidence type="ECO:0000256" key="9">
    <source>
        <dbReference type="ARBA" id="ARBA00022821"/>
    </source>
</evidence>
<comment type="catalytic activity">
    <reaction evidence="1">
        <text>Hydrolysis of (1-&gt;3)-beta-D-glucosidic linkages in (1-&gt;3)-beta-D-glucans.</text>
        <dbReference type="EC" id="3.2.1.39"/>
    </reaction>
</comment>
<dbReference type="Gene3D" id="3.20.20.80">
    <property type="entry name" value="Glycosidases"/>
    <property type="match status" value="1"/>
</dbReference>
<evidence type="ECO:0000256" key="10">
    <source>
        <dbReference type="ARBA" id="ARBA00023136"/>
    </source>
</evidence>
<evidence type="ECO:0000313" key="19">
    <source>
        <dbReference type="EMBL" id="KAJ4978620.1"/>
    </source>
</evidence>
<dbReference type="InterPro" id="IPR044965">
    <property type="entry name" value="Glyco_hydro_17_plant"/>
</dbReference>
<keyword evidence="20" id="KW-1185">Reference proteome</keyword>
<feature type="domain" description="X8" evidence="18">
    <location>
        <begin position="366"/>
        <end position="449"/>
    </location>
</feature>
<comment type="caution">
    <text evidence="19">The sequence shown here is derived from an EMBL/GenBank/DDBJ whole genome shotgun (WGS) entry which is preliminary data.</text>
</comment>
<keyword evidence="11" id="KW-1015">Disulfide bond</keyword>
<dbReference type="EMBL" id="JAMYWD010000002">
    <property type="protein sequence ID" value="KAJ4978620.1"/>
    <property type="molecule type" value="Genomic_DNA"/>
</dbReference>
<evidence type="ECO:0000256" key="12">
    <source>
        <dbReference type="ARBA" id="ARBA00023180"/>
    </source>
</evidence>
<dbReference type="GO" id="GO:0005886">
    <property type="term" value="C:plasma membrane"/>
    <property type="evidence" value="ECO:0007669"/>
    <property type="project" value="UniProtKB-SubCell"/>
</dbReference>
<evidence type="ECO:0000256" key="8">
    <source>
        <dbReference type="ARBA" id="ARBA00022801"/>
    </source>
</evidence>
<evidence type="ECO:0000256" key="2">
    <source>
        <dbReference type="ARBA" id="ARBA00004609"/>
    </source>
</evidence>
<proteinExistence type="inferred from homology"/>
<dbReference type="Pfam" id="PF07983">
    <property type="entry name" value="X8"/>
    <property type="match status" value="1"/>
</dbReference>
<keyword evidence="13" id="KW-0449">Lipoprotein</keyword>
<dbReference type="SMART" id="SM00768">
    <property type="entry name" value="X8"/>
    <property type="match status" value="1"/>
</dbReference>
<name>A0A9Q0KXR6_9MAGN</name>
<evidence type="ECO:0000259" key="18">
    <source>
        <dbReference type="SMART" id="SM00768"/>
    </source>
</evidence>
<reference evidence="19" key="1">
    <citation type="journal article" date="2023" name="Plant J.">
        <title>The genome of the king protea, Protea cynaroides.</title>
        <authorList>
            <person name="Chang J."/>
            <person name="Duong T.A."/>
            <person name="Schoeman C."/>
            <person name="Ma X."/>
            <person name="Roodt D."/>
            <person name="Barker N."/>
            <person name="Li Z."/>
            <person name="Van de Peer Y."/>
            <person name="Mizrachi E."/>
        </authorList>
    </citation>
    <scope>NUCLEOTIDE SEQUENCE</scope>
    <source>
        <tissue evidence="19">Young leaves</tissue>
    </source>
</reference>
<accession>A0A9Q0KXR6</accession>
<dbReference type="GO" id="GO:0042973">
    <property type="term" value="F:glucan endo-1,3-beta-D-glucosidase activity"/>
    <property type="evidence" value="ECO:0007669"/>
    <property type="project" value="UniProtKB-EC"/>
</dbReference>
<dbReference type="EC" id="3.2.1.39" evidence="4"/>
<sequence length="479" mass="52981">MTWLWFLSRVFSIWLLLDSVPVHSLGFNWGTMATHPLPPNTIAQMLKENGYQKVKLFDADESTLSSLSGSSIEVMVAIPNNMLADMNDYNTAKQWVKTNVTRYNFNGGVNIKYVAVGNEPFLTSYNNSFTNITFPALQNIQNALNEAGVGNTIKATVPMNADVYYSPASNPVPSAGRFRDDISGQMTEIVQFLNQSNAPFTVNIYPFLSLYANPDFPLDFAFFDGTSNPTNDNGVSYTNVFDANFDTLVWALRKIGYGNLPIFVGEVGWPTDGDKNANVAYAQRFYNGLLKKLAANQGTPVRPGYLEVYLFGLIDEDAKSVAPGNFERHWGIFRYDGQSKFPMDLSGQGQNNLQVAAKNVQYMPQRWCVFNPSATDLSKLNDNMNYACTYSDCTALGYGSSCNSLDAHGNASYAFNMYFQVQNQQDLSCNFQGLAMVTTQNASQGTCDFIIQIASFSSSLTPSAIVLASILVPMLFVSW</sequence>
<dbReference type="PANTHER" id="PTHR32227">
    <property type="entry name" value="GLUCAN ENDO-1,3-BETA-GLUCOSIDASE BG1-RELATED-RELATED"/>
    <property type="match status" value="1"/>
</dbReference>
<dbReference type="FunFam" id="1.20.58.1040:FF:000002">
    <property type="entry name" value="Glucan endo-1,3-beta-glucosidase 8"/>
    <property type="match status" value="1"/>
</dbReference>
<dbReference type="AlphaFoldDB" id="A0A9Q0KXR6"/>
<dbReference type="PROSITE" id="PS00587">
    <property type="entry name" value="GLYCOSYL_HYDROL_F17"/>
    <property type="match status" value="1"/>
</dbReference>
<dbReference type="InterPro" id="IPR000490">
    <property type="entry name" value="Glyco_hydro_17"/>
</dbReference>
<evidence type="ECO:0000313" key="20">
    <source>
        <dbReference type="Proteomes" id="UP001141806"/>
    </source>
</evidence>
<dbReference type="SUPFAM" id="SSF51445">
    <property type="entry name" value="(Trans)glycosidases"/>
    <property type="match status" value="1"/>
</dbReference>
<evidence type="ECO:0000256" key="1">
    <source>
        <dbReference type="ARBA" id="ARBA00000382"/>
    </source>
</evidence>
<feature type="chain" id="PRO_5040403064" description="glucan endo-1,3-beta-D-glucosidase" evidence="17">
    <location>
        <begin position="27"/>
        <end position="479"/>
    </location>
</feature>
<feature type="signal peptide" evidence="17">
    <location>
        <begin position="1"/>
        <end position="26"/>
    </location>
</feature>
<dbReference type="Gene3D" id="1.20.58.1040">
    <property type="match status" value="1"/>
</dbReference>
<evidence type="ECO:0000256" key="4">
    <source>
        <dbReference type="ARBA" id="ARBA00012780"/>
    </source>
</evidence>
<evidence type="ECO:0000256" key="17">
    <source>
        <dbReference type="SAM" id="SignalP"/>
    </source>
</evidence>
<comment type="similarity">
    <text evidence="3 15">Belongs to the glycosyl hydrolase 17 family.</text>
</comment>
<evidence type="ECO:0000256" key="13">
    <source>
        <dbReference type="ARBA" id="ARBA00023288"/>
    </source>
</evidence>
<dbReference type="InterPro" id="IPR017853">
    <property type="entry name" value="GH"/>
</dbReference>
<dbReference type="OrthoDB" id="408788at2759"/>
<evidence type="ECO:0000256" key="7">
    <source>
        <dbReference type="ARBA" id="ARBA00022729"/>
    </source>
</evidence>
<evidence type="ECO:0000256" key="11">
    <source>
        <dbReference type="ARBA" id="ARBA00023157"/>
    </source>
</evidence>
<gene>
    <name evidence="19" type="ORF">NE237_009400</name>
</gene>
<dbReference type="InterPro" id="IPR012946">
    <property type="entry name" value="X8"/>
</dbReference>
<dbReference type="GO" id="GO:0005975">
    <property type="term" value="P:carbohydrate metabolic process"/>
    <property type="evidence" value="ECO:0007669"/>
    <property type="project" value="InterPro"/>
</dbReference>
<keyword evidence="9" id="KW-0611">Plant defense</keyword>
<evidence type="ECO:0000256" key="6">
    <source>
        <dbReference type="ARBA" id="ARBA00022622"/>
    </source>
</evidence>
<dbReference type="Proteomes" id="UP001141806">
    <property type="component" value="Unassembled WGS sequence"/>
</dbReference>
<dbReference type="FunFam" id="3.20.20.80:FF:000008">
    <property type="entry name" value="Glucan endo-1,3-beta-glucosidase 5"/>
    <property type="match status" value="1"/>
</dbReference>
<keyword evidence="7 17" id="KW-0732">Signal</keyword>
<evidence type="ECO:0000256" key="16">
    <source>
        <dbReference type="RuleBase" id="RU004336"/>
    </source>
</evidence>
<keyword evidence="14 16" id="KW-0326">Glycosidase</keyword>
<keyword evidence="6" id="KW-0336">GPI-anchor</keyword>
<evidence type="ECO:0000256" key="14">
    <source>
        <dbReference type="ARBA" id="ARBA00023295"/>
    </source>
</evidence>
<comment type="subcellular location">
    <subcellularLocation>
        <location evidence="2">Cell membrane</location>
        <topology evidence="2">Lipid-anchor</topology>
        <topology evidence="2">GPI-anchor</topology>
    </subcellularLocation>
</comment>
<dbReference type="GO" id="GO:0098552">
    <property type="term" value="C:side of membrane"/>
    <property type="evidence" value="ECO:0007669"/>
    <property type="project" value="UniProtKB-KW"/>
</dbReference>